<accession>A0AAE0ZI96</accession>
<reference evidence="10" key="1">
    <citation type="journal article" date="2023" name="G3 (Bethesda)">
        <title>A reference genome for the long-term kleptoplast-retaining sea slug Elysia crispata morphotype clarki.</title>
        <authorList>
            <person name="Eastman K.E."/>
            <person name="Pendleton A.L."/>
            <person name="Shaikh M.A."/>
            <person name="Suttiyut T."/>
            <person name="Ogas R."/>
            <person name="Tomko P."/>
            <person name="Gavelis G."/>
            <person name="Widhalm J.R."/>
            <person name="Wisecaver J.H."/>
        </authorList>
    </citation>
    <scope>NUCLEOTIDE SEQUENCE</scope>
    <source>
        <strain evidence="10">ECLA1</strain>
    </source>
</reference>
<keyword evidence="7" id="KW-0675">Receptor</keyword>
<dbReference type="GO" id="GO:0038023">
    <property type="term" value="F:signaling receptor activity"/>
    <property type="evidence" value="ECO:0007669"/>
    <property type="project" value="InterPro"/>
</dbReference>
<comment type="caution">
    <text evidence="10">The sequence shown here is derived from an EMBL/GenBank/DDBJ whole genome shotgun (WGS) entry which is preliminary data.</text>
</comment>
<evidence type="ECO:0008006" key="12">
    <source>
        <dbReference type="Google" id="ProtNLM"/>
    </source>
</evidence>
<dbReference type="GO" id="GO:0071939">
    <property type="term" value="P:vitamin A import into cell"/>
    <property type="evidence" value="ECO:0007669"/>
    <property type="project" value="TreeGrafter"/>
</dbReference>
<feature type="region of interest" description="Disordered" evidence="8">
    <location>
        <begin position="717"/>
        <end position="786"/>
    </location>
</feature>
<evidence type="ECO:0000313" key="10">
    <source>
        <dbReference type="EMBL" id="KAK3769958.1"/>
    </source>
</evidence>
<feature type="compositionally biased region" description="Polar residues" evidence="8">
    <location>
        <begin position="766"/>
        <end position="786"/>
    </location>
</feature>
<feature type="compositionally biased region" description="Basic and acidic residues" evidence="8">
    <location>
        <begin position="717"/>
        <end position="736"/>
    </location>
</feature>
<dbReference type="GO" id="GO:0034632">
    <property type="term" value="F:retinol transmembrane transporter activity"/>
    <property type="evidence" value="ECO:0007669"/>
    <property type="project" value="InterPro"/>
</dbReference>
<keyword evidence="3" id="KW-1003">Cell membrane</keyword>
<comment type="subcellular location">
    <subcellularLocation>
        <location evidence="1">Cell membrane</location>
        <topology evidence="1">Multi-pass membrane protein</topology>
    </subcellularLocation>
</comment>
<name>A0AAE0ZI96_9GAST</name>
<feature type="transmembrane region" description="Helical" evidence="9">
    <location>
        <begin position="472"/>
        <end position="495"/>
    </location>
</feature>
<keyword evidence="4 9" id="KW-0812">Transmembrane</keyword>
<dbReference type="AlphaFoldDB" id="A0AAE0ZI96"/>
<dbReference type="Proteomes" id="UP001283361">
    <property type="component" value="Unassembled WGS sequence"/>
</dbReference>
<feature type="transmembrane region" description="Helical" evidence="9">
    <location>
        <begin position="106"/>
        <end position="124"/>
    </location>
</feature>
<feature type="transmembrane region" description="Helical" evidence="9">
    <location>
        <begin position="367"/>
        <end position="388"/>
    </location>
</feature>
<evidence type="ECO:0000256" key="3">
    <source>
        <dbReference type="ARBA" id="ARBA00022475"/>
    </source>
</evidence>
<dbReference type="PANTHER" id="PTHR21444:SF15">
    <property type="entry name" value="RECEPTOR FOR RETINOL UPTAKE STRA6"/>
    <property type="match status" value="1"/>
</dbReference>
<gene>
    <name evidence="10" type="ORF">RRG08_048168</name>
</gene>
<dbReference type="GO" id="GO:0005886">
    <property type="term" value="C:plasma membrane"/>
    <property type="evidence" value="ECO:0007669"/>
    <property type="project" value="UniProtKB-SubCell"/>
</dbReference>
<dbReference type="EMBL" id="JAWDGP010003874">
    <property type="protein sequence ID" value="KAK3769958.1"/>
    <property type="molecule type" value="Genomic_DNA"/>
</dbReference>
<keyword evidence="2" id="KW-0813">Transport</keyword>
<evidence type="ECO:0000256" key="5">
    <source>
        <dbReference type="ARBA" id="ARBA00022989"/>
    </source>
</evidence>
<feature type="transmembrane region" description="Helical" evidence="9">
    <location>
        <begin position="432"/>
        <end position="460"/>
    </location>
</feature>
<feature type="transmembrane region" description="Helical" evidence="9">
    <location>
        <begin position="301"/>
        <end position="326"/>
    </location>
</feature>
<evidence type="ECO:0000313" key="11">
    <source>
        <dbReference type="Proteomes" id="UP001283361"/>
    </source>
</evidence>
<feature type="transmembrane region" description="Helical" evidence="9">
    <location>
        <begin position="144"/>
        <end position="166"/>
    </location>
</feature>
<dbReference type="InterPro" id="IPR026612">
    <property type="entry name" value="STRA6-like"/>
</dbReference>
<evidence type="ECO:0000256" key="2">
    <source>
        <dbReference type="ARBA" id="ARBA00022448"/>
    </source>
</evidence>
<evidence type="ECO:0000256" key="6">
    <source>
        <dbReference type="ARBA" id="ARBA00023136"/>
    </source>
</evidence>
<evidence type="ECO:0000256" key="8">
    <source>
        <dbReference type="SAM" id="MobiDB-lite"/>
    </source>
</evidence>
<dbReference type="PANTHER" id="PTHR21444">
    <property type="entry name" value="COILED-COIL DOMAIN-CONTAINING PROTEIN 180"/>
    <property type="match status" value="1"/>
</dbReference>
<dbReference type="Pfam" id="PF14752">
    <property type="entry name" value="RBP_receptor"/>
    <property type="match status" value="1"/>
</dbReference>
<evidence type="ECO:0000256" key="9">
    <source>
        <dbReference type="SAM" id="Phobius"/>
    </source>
</evidence>
<proteinExistence type="predicted"/>
<evidence type="ECO:0000256" key="4">
    <source>
        <dbReference type="ARBA" id="ARBA00022692"/>
    </source>
</evidence>
<keyword evidence="5 9" id="KW-1133">Transmembrane helix</keyword>
<keyword evidence="11" id="KW-1185">Reference proteome</keyword>
<keyword evidence="6 9" id="KW-0472">Membrane</keyword>
<organism evidence="10 11">
    <name type="scientific">Elysia crispata</name>
    <name type="common">lettuce slug</name>
    <dbReference type="NCBI Taxonomy" id="231223"/>
    <lineage>
        <taxon>Eukaryota</taxon>
        <taxon>Metazoa</taxon>
        <taxon>Spiralia</taxon>
        <taxon>Lophotrochozoa</taxon>
        <taxon>Mollusca</taxon>
        <taxon>Gastropoda</taxon>
        <taxon>Heterobranchia</taxon>
        <taxon>Euthyneura</taxon>
        <taxon>Panpulmonata</taxon>
        <taxon>Sacoglossa</taxon>
        <taxon>Placobranchoidea</taxon>
        <taxon>Plakobranchidae</taxon>
        <taxon>Elysia</taxon>
    </lineage>
</organism>
<sequence length="786" mass="89944">MNSSLGFELFQQNEAVRFVTDVNLILQIVFANDFENGTVFNIRTLEEICQPGNEIQQTFQLALVPAVIILLLFSFTQRRQSFLVDVCNGRPAFAYPMDIFTRNSRLSYACAFGSTVYVVYKVVFERFYAFPIGSALYERPLATVASTLIYGTVYIPIFICITIGTVHGYGVGSLYMWALTGSEMSSFITCDINIRDRTILAAKRLPEIVCLLYLCIRLPWKFVTSCRERHFIVGSMELLETSDSFLTVKKTYYGKRVTKLLQKPKKDSNPEQTSCFSKFFSVFYKWEPDFQFSSRIITTQLVGAMLLYQIAFEVVAFAVSLFNMWFNSLRSRLQLAEAAHLVDPTNTTQRVIDVIHVSLDALKIFRVLTYTSFIGAFVLGLFSILASFPSYRRYLGAIFKGDYSKLLKSGRPVPNQNHLAGCMRYAGFQVGYISWGFIIQSFVFVVISFFLTIVILVFMCKGTSWFVDLLEVGWPIALTGLIINFSQLLSARYLFLQDRGNTLALTNRRFFFIATYFMFFYNIFMGVFSCLLRVLESLIFGLYLLPRLDHCILPPSFRAIDPGYQSFIGFLMTESQHCHPIVLAFVHMMEIQKASRQRQQEKPSLLVNGSNTVHVGNGDGSHIQMIYCSSDEEDKRRRNAVARFQWHLAYTLLNNSSVRLLRKGYMQAEEKAKDLGLMLPVSDSLHTNDVDKIREQTGSYLAQQEAEKEKNRRRFFRQEKNKVRNGESVTLDKREGNAAVTEEPQQSDTGVAEKFTVLELPADVEQGQNKEQNITERQTYTNPILK</sequence>
<feature type="transmembrane region" description="Helical" evidence="9">
    <location>
        <begin position="516"/>
        <end position="545"/>
    </location>
</feature>
<protein>
    <recommendedName>
        <fullName evidence="12">Receptor for retinol uptake STRA6</fullName>
    </recommendedName>
</protein>
<evidence type="ECO:0000256" key="7">
    <source>
        <dbReference type="ARBA" id="ARBA00023170"/>
    </source>
</evidence>
<evidence type="ECO:0000256" key="1">
    <source>
        <dbReference type="ARBA" id="ARBA00004651"/>
    </source>
</evidence>
<feature type="transmembrane region" description="Helical" evidence="9">
    <location>
        <begin position="58"/>
        <end position="75"/>
    </location>
</feature>